<evidence type="ECO:0000256" key="2">
    <source>
        <dbReference type="SAM" id="SignalP"/>
    </source>
</evidence>
<feature type="signal peptide" evidence="2">
    <location>
        <begin position="1"/>
        <end position="21"/>
    </location>
</feature>
<keyword evidence="2" id="KW-0732">Signal</keyword>
<feature type="compositionally biased region" description="Basic and acidic residues" evidence="1">
    <location>
        <begin position="57"/>
        <end position="67"/>
    </location>
</feature>
<proteinExistence type="predicted"/>
<keyword evidence="3" id="KW-0456">Lyase</keyword>
<dbReference type="OrthoDB" id="7596860at2"/>
<name>A0A0J7XVQ0_9SPHN</name>
<dbReference type="PATRIC" id="fig|1114963.3.peg.2691"/>
<keyword evidence="4" id="KW-1185">Reference proteome</keyword>
<dbReference type="Proteomes" id="UP000052268">
    <property type="component" value="Unassembled WGS sequence"/>
</dbReference>
<evidence type="ECO:0000313" key="3">
    <source>
        <dbReference type="EMBL" id="KMS55183.1"/>
    </source>
</evidence>
<accession>A0A0J7XVQ0</accession>
<organism evidence="3 4">
    <name type="scientific">Novosphingobium barchaimii LL02</name>
    <dbReference type="NCBI Taxonomy" id="1114963"/>
    <lineage>
        <taxon>Bacteria</taxon>
        <taxon>Pseudomonadati</taxon>
        <taxon>Pseudomonadota</taxon>
        <taxon>Alphaproteobacteria</taxon>
        <taxon>Sphingomonadales</taxon>
        <taxon>Sphingomonadaceae</taxon>
        <taxon>Novosphingobium</taxon>
    </lineage>
</organism>
<protein>
    <submittedName>
        <fullName evidence="3">Argininosuccinate lyase</fullName>
    </submittedName>
</protein>
<evidence type="ECO:0000256" key="1">
    <source>
        <dbReference type="SAM" id="MobiDB-lite"/>
    </source>
</evidence>
<feature type="region of interest" description="Disordered" evidence="1">
    <location>
        <begin position="47"/>
        <end position="94"/>
    </location>
</feature>
<feature type="chain" id="PRO_5005291954" evidence="2">
    <location>
        <begin position="22"/>
        <end position="94"/>
    </location>
</feature>
<reference evidence="3 4" key="1">
    <citation type="journal article" date="2015" name="G3 (Bethesda)">
        <title>Insights into Ongoing Evolution of the Hexachlorocyclohexane Catabolic Pathway from Comparative Genomics of Ten Sphingomonadaceae Strains.</title>
        <authorList>
            <person name="Pearce S.L."/>
            <person name="Oakeshott J.G."/>
            <person name="Pandey G."/>
        </authorList>
    </citation>
    <scope>NUCLEOTIDE SEQUENCE [LARGE SCALE GENOMIC DNA]</scope>
    <source>
        <strain evidence="3 4">LL02</strain>
    </source>
</reference>
<evidence type="ECO:0000313" key="4">
    <source>
        <dbReference type="Proteomes" id="UP000052268"/>
    </source>
</evidence>
<dbReference type="PROSITE" id="PS51257">
    <property type="entry name" value="PROKAR_LIPOPROTEIN"/>
    <property type="match status" value="1"/>
</dbReference>
<dbReference type="RefSeq" id="WP_059151864.1">
    <property type="nucleotide sequence ID" value="NZ_KQ130454.1"/>
</dbReference>
<comment type="caution">
    <text evidence="3">The sequence shown here is derived from an EMBL/GenBank/DDBJ whole genome shotgun (WGS) entry which is preliminary data.</text>
</comment>
<dbReference type="GO" id="GO:0016829">
    <property type="term" value="F:lyase activity"/>
    <property type="evidence" value="ECO:0007669"/>
    <property type="project" value="UniProtKB-KW"/>
</dbReference>
<gene>
    <name evidence="3" type="ORF">V474_19270</name>
</gene>
<dbReference type="AlphaFoldDB" id="A0A0J7XVQ0"/>
<dbReference type="EMBL" id="JACU01000005">
    <property type="protein sequence ID" value="KMS55183.1"/>
    <property type="molecule type" value="Genomic_DNA"/>
</dbReference>
<sequence>MRKVAVILMLAALAACGQRSALGLRPGQQLPPAPYGRADRPAAAELLKLPTQAIPERSVELRTRSEQREDDPFDLPPPESPQPEAAKPESAKPQ</sequence>